<keyword evidence="3" id="KW-0808">Transferase</keyword>
<proteinExistence type="predicted"/>
<dbReference type="InterPro" id="IPR001173">
    <property type="entry name" value="Glyco_trans_2-like"/>
</dbReference>
<dbReference type="Pfam" id="PF00535">
    <property type="entry name" value="Glycos_transf_2"/>
    <property type="match status" value="1"/>
</dbReference>
<protein>
    <submittedName>
        <fullName evidence="3">Glycosyl transferase family 2</fullName>
    </submittedName>
</protein>
<dbReference type="OrthoDB" id="9810303at2"/>
<organism evidence="3 4">
    <name type="scientific">Lutibacter flavus</name>
    <dbReference type="NCBI Taxonomy" id="691689"/>
    <lineage>
        <taxon>Bacteria</taxon>
        <taxon>Pseudomonadati</taxon>
        <taxon>Bacteroidota</taxon>
        <taxon>Flavobacteriia</taxon>
        <taxon>Flavobacteriales</taxon>
        <taxon>Flavobacteriaceae</taxon>
        <taxon>Lutibacter</taxon>
    </lineage>
</organism>
<evidence type="ECO:0000256" key="1">
    <source>
        <dbReference type="SAM" id="Phobius"/>
    </source>
</evidence>
<evidence type="ECO:0000313" key="3">
    <source>
        <dbReference type="EMBL" id="SNR76112.1"/>
    </source>
</evidence>
<dbReference type="InterPro" id="IPR029044">
    <property type="entry name" value="Nucleotide-diphossugar_trans"/>
</dbReference>
<dbReference type="GO" id="GO:0016758">
    <property type="term" value="F:hexosyltransferase activity"/>
    <property type="evidence" value="ECO:0007669"/>
    <property type="project" value="UniProtKB-ARBA"/>
</dbReference>
<dbReference type="EMBL" id="FZNX01000005">
    <property type="protein sequence ID" value="SNR76112.1"/>
    <property type="molecule type" value="Genomic_DNA"/>
</dbReference>
<dbReference type="PANTHER" id="PTHR22916:SF3">
    <property type="entry name" value="UDP-GLCNAC:BETAGAL BETA-1,3-N-ACETYLGLUCOSAMINYLTRANSFERASE-LIKE PROTEIN 1"/>
    <property type="match status" value="1"/>
</dbReference>
<keyword evidence="1" id="KW-0472">Membrane</keyword>
<keyword evidence="4" id="KW-1185">Reference proteome</keyword>
<name>A0A238YYR0_9FLAO</name>
<dbReference type="Proteomes" id="UP000198412">
    <property type="component" value="Unassembled WGS sequence"/>
</dbReference>
<keyword evidence="1" id="KW-1133">Transmembrane helix</keyword>
<dbReference type="SUPFAM" id="SSF53448">
    <property type="entry name" value="Nucleotide-diphospho-sugar transferases"/>
    <property type="match status" value="1"/>
</dbReference>
<dbReference type="PANTHER" id="PTHR22916">
    <property type="entry name" value="GLYCOSYLTRANSFERASE"/>
    <property type="match status" value="1"/>
</dbReference>
<dbReference type="Gene3D" id="3.90.550.10">
    <property type="entry name" value="Spore Coat Polysaccharide Biosynthesis Protein SpsA, Chain A"/>
    <property type="match status" value="1"/>
</dbReference>
<dbReference type="RefSeq" id="WP_089379197.1">
    <property type="nucleotide sequence ID" value="NZ_FZNX01000005.1"/>
</dbReference>
<gene>
    <name evidence="3" type="ORF">SAMN04488111_2932</name>
</gene>
<feature type="domain" description="Glycosyltransferase 2-like" evidence="2">
    <location>
        <begin position="5"/>
        <end position="117"/>
    </location>
</feature>
<evidence type="ECO:0000313" key="4">
    <source>
        <dbReference type="Proteomes" id="UP000198412"/>
    </source>
</evidence>
<dbReference type="AlphaFoldDB" id="A0A238YYR0"/>
<sequence>MKKITVFTPTFNRAYCLHQLYESLLRQTNQDFCWLIIDDGSTDATKLLVSKWIEKGLFEIRYVYKENEGMHTGYNKAYELIETELNVCIDSDDFVTDDAIEKVLKFWKEKGNPNFAGIVALDTTKDGDILGEKFPENLASSTLEDLYHKHKIPGDKKLIYNTSIVKNYPKYPVFKGEKFVPLGTLYLQIDKDFELLCMNEVICVVEYMEDGSTRNIFNQYVNNPKGFRFARLNTVKYSNYLKVKFTSLIHYISHSIQLKEMNIFKNNKHPILTILAIPLGVILYMYVKYNSNNNKNKSVL</sequence>
<accession>A0A238YYR0</accession>
<reference evidence="4" key="1">
    <citation type="submission" date="2017-06" db="EMBL/GenBank/DDBJ databases">
        <authorList>
            <person name="Varghese N."/>
            <person name="Submissions S."/>
        </authorList>
    </citation>
    <scope>NUCLEOTIDE SEQUENCE [LARGE SCALE GENOMIC DNA]</scope>
    <source>
        <strain evidence="4">DSM 27993</strain>
    </source>
</reference>
<evidence type="ECO:0000259" key="2">
    <source>
        <dbReference type="Pfam" id="PF00535"/>
    </source>
</evidence>
<feature type="transmembrane region" description="Helical" evidence="1">
    <location>
        <begin position="269"/>
        <end position="287"/>
    </location>
</feature>
<keyword evidence="1" id="KW-0812">Transmembrane</keyword>
<dbReference type="CDD" id="cd00761">
    <property type="entry name" value="Glyco_tranf_GTA_type"/>
    <property type="match status" value="1"/>
</dbReference>